<organism evidence="4 5">
    <name type="scientific">Orbilia ellipsospora</name>
    <dbReference type="NCBI Taxonomy" id="2528407"/>
    <lineage>
        <taxon>Eukaryota</taxon>
        <taxon>Fungi</taxon>
        <taxon>Dikarya</taxon>
        <taxon>Ascomycota</taxon>
        <taxon>Pezizomycotina</taxon>
        <taxon>Orbiliomycetes</taxon>
        <taxon>Orbiliales</taxon>
        <taxon>Orbiliaceae</taxon>
        <taxon>Orbilia</taxon>
    </lineage>
</organism>
<keyword evidence="1" id="KW-0539">Nucleus</keyword>
<evidence type="ECO:0000256" key="1">
    <source>
        <dbReference type="ARBA" id="ARBA00023242"/>
    </source>
</evidence>
<feature type="region of interest" description="Disordered" evidence="2">
    <location>
        <begin position="70"/>
        <end position="113"/>
    </location>
</feature>
<dbReference type="CDD" id="cd12148">
    <property type="entry name" value="fungal_TF_MHR"/>
    <property type="match status" value="1"/>
</dbReference>
<feature type="domain" description="Zn(2)-C6 fungal-type" evidence="3">
    <location>
        <begin position="16"/>
        <end position="62"/>
    </location>
</feature>
<comment type="caution">
    <text evidence="4">The sequence shown here is derived from an EMBL/GenBank/DDBJ whole genome shotgun (WGS) entry which is preliminary data.</text>
</comment>
<evidence type="ECO:0000313" key="4">
    <source>
        <dbReference type="EMBL" id="KAK6544512.1"/>
    </source>
</evidence>
<protein>
    <recommendedName>
        <fullName evidence="3">Zn(2)-C6 fungal-type domain-containing protein</fullName>
    </recommendedName>
</protein>
<dbReference type="Gene3D" id="4.10.240.10">
    <property type="entry name" value="Zn(2)-C6 fungal-type DNA-binding domain"/>
    <property type="match status" value="1"/>
</dbReference>
<dbReference type="SUPFAM" id="SSF57701">
    <property type="entry name" value="Zn2/Cys6 DNA-binding domain"/>
    <property type="match status" value="1"/>
</dbReference>
<dbReference type="InterPro" id="IPR001138">
    <property type="entry name" value="Zn2Cys6_DnaBD"/>
</dbReference>
<dbReference type="InterPro" id="IPR036864">
    <property type="entry name" value="Zn2-C6_fun-type_DNA-bd_sf"/>
</dbReference>
<proteinExistence type="predicted"/>
<evidence type="ECO:0000259" key="3">
    <source>
        <dbReference type="PROSITE" id="PS50048"/>
    </source>
</evidence>
<sequence length="501" mass="56593">MPELEGPIKRLKASRACDQCRKLRTKCQLPGDDSSSRRDTFDTVARDQRCTRCTRLNIDCTRILPITETRDRRHASASSSNLESVPESSTSPVSSRPSVVRKHSAPPLTTSQLDHIEQSKVKFGEFLDASLPIVSSKELSNSTSVLLNQTVRRIVLSFNEPHNVLDDNKIKESIQKYFKDKNAITIPSAHNVQSLLLLSLFVDEPGSGAGNKLITAIRMACSMHWNHTPDQSDDDRGPAADYLWWSLVSQDIWMYLFSGVPPIITYMGFNVRKPINAPGYFNALIGISEVLRTLIRQDSIGVYAVHETAIDALRAWERDFFAEVYPPVSPDSHGHPFDGSAFLRLLHSVVISLFALQDPYFRVRYYALHQQGTIGDVSMAGQDFGNLTQQNVDILEILLRTLSLHMTHPVLFNRWAFLQRFSEIVVLAVLRLSFGFVPPQNIVFDEGNYVVPNWKGICMIEEDRWGRILELVGRDQGWQVVLELCAEVFEEEETDSGDSEK</sequence>
<keyword evidence="5" id="KW-1185">Reference proteome</keyword>
<reference evidence="4 5" key="1">
    <citation type="submission" date="2019-10" db="EMBL/GenBank/DDBJ databases">
        <authorList>
            <person name="Palmer J.M."/>
        </authorList>
    </citation>
    <scope>NUCLEOTIDE SEQUENCE [LARGE SCALE GENOMIC DNA]</scope>
    <source>
        <strain evidence="4 5">TWF694</strain>
    </source>
</reference>
<dbReference type="GO" id="GO:0000981">
    <property type="term" value="F:DNA-binding transcription factor activity, RNA polymerase II-specific"/>
    <property type="evidence" value="ECO:0007669"/>
    <property type="project" value="InterPro"/>
</dbReference>
<evidence type="ECO:0000256" key="2">
    <source>
        <dbReference type="SAM" id="MobiDB-lite"/>
    </source>
</evidence>
<name>A0AAV9XSJ3_9PEZI</name>
<accession>A0AAV9XSJ3</accession>
<gene>
    <name evidence="4" type="ORF">TWF694_001204</name>
</gene>
<dbReference type="PROSITE" id="PS50048">
    <property type="entry name" value="ZN2_CY6_FUNGAL_2"/>
    <property type="match status" value="1"/>
</dbReference>
<dbReference type="EMBL" id="JAVHJO010000001">
    <property type="protein sequence ID" value="KAK6544512.1"/>
    <property type="molecule type" value="Genomic_DNA"/>
</dbReference>
<dbReference type="AlphaFoldDB" id="A0AAV9XSJ3"/>
<dbReference type="Proteomes" id="UP001365542">
    <property type="component" value="Unassembled WGS sequence"/>
</dbReference>
<evidence type="ECO:0000313" key="5">
    <source>
        <dbReference type="Proteomes" id="UP001365542"/>
    </source>
</evidence>
<dbReference type="CDD" id="cd00067">
    <property type="entry name" value="GAL4"/>
    <property type="match status" value="1"/>
</dbReference>
<dbReference type="PANTHER" id="PTHR31668">
    <property type="entry name" value="GLUCOSE TRANSPORT TRANSCRIPTION REGULATOR RGT1-RELATED-RELATED"/>
    <property type="match status" value="1"/>
</dbReference>
<dbReference type="InterPro" id="IPR050797">
    <property type="entry name" value="Carb_Metab_Trans_Reg"/>
</dbReference>
<feature type="compositionally biased region" description="Low complexity" evidence="2">
    <location>
        <begin position="76"/>
        <end position="98"/>
    </location>
</feature>
<dbReference type="GO" id="GO:0008270">
    <property type="term" value="F:zinc ion binding"/>
    <property type="evidence" value="ECO:0007669"/>
    <property type="project" value="InterPro"/>
</dbReference>